<dbReference type="RefSeq" id="WP_122908235.1">
    <property type="nucleotide sequence ID" value="NZ_CBCSBE010000001.1"/>
</dbReference>
<dbReference type="InterPro" id="IPR036249">
    <property type="entry name" value="Thioredoxin-like_sf"/>
</dbReference>
<protein>
    <submittedName>
        <fullName evidence="2">DsbA family oxidoreductase</fullName>
    </submittedName>
</protein>
<sequence>MNIDVFSDSVCPWCRIGKKNLFDAIEQWTGEPIQVHFRTYLLSPELPKEGKPFFEAMASKGSPDMIMQMLTQVTRAGEAVNIPFRFDKVERMPNTLASHQFIKSVPEEDTTRVVDAIFKAYFEDGKDIGDVEVLLGLADDLGLDVEHVREAIENERKMDEIQADIAFARENQITGVPFFVINGKLALSGAHPVENFLKAFKQVTEMEG</sequence>
<dbReference type="SUPFAM" id="SSF52833">
    <property type="entry name" value="Thioredoxin-like"/>
    <property type="match status" value="1"/>
</dbReference>
<feature type="domain" description="DSBA-like thioredoxin" evidence="1">
    <location>
        <begin position="3"/>
        <end position="200"/>
    </location>
</feature>
<dbReference type="EMBL" id="RHHR01000010">
    <property type="protein sequence ID" value="RNB75251.1"/>
    <property type="molecule type" value="Genomic_DNA"/>
</dbReference>
<dbReference type="InterPro" id="IPR001853">
    <property type="entry name" value="DSBA-like_thioredoxin_dom"/>
</dbReference>
<evidence type="ECO:0000313" key="2">
    <source>
        <dbReference type="EMBL" id="RNB75251.1"/>
    </source>
</evidence>
<keyword evidence="3" id="KW-1185">Reference proteome</keyword>
<accession>A0A3M8CI75</accession>
<dbReference type="Gene3D" id="3.40.30.10">
    <property type="entry name" value="Glutaredoxin"/>
    <property type="match status" value="1"/>
</dbReference>
<dbReference type="Pfam" id="PF01323">
    <property type="entry name" value="DSBA"/>
    <property type="match status" value="1"/>
</dbReference>
<dbReference type="OrthoDB" id="9799122at2"/>
<dbReference type="CDD" id="cd03024">
    <property type="entry name" value="DsbA_FrnE"/>
    <property type="match status" value="1"/>
</dbReference>
<gene>
    <name evidence="2" type="ORF">EDM52_06570</name>
</gene>
<dbReference type="Proteomes" id="UP000282028">
    <property type="component" value="Unassembled WGS sequence"/>
</dbReference>
<evidence type="ECO:0000313" key="3">
    <source>
        <dbReference type="Proteomes" id="UP000282028"/>
    </source>
</evidence>
<reference evidence="2 3" key="1">
    <citation type="submission" date="2018-10" db="EMBL/GenBank/DDBJ databases">
        <title>Phylogenomics of Brevibacillus.</title>
        <authorList>
            <person name="Dunlap C."/>
        </authorList>
    </citation>
    <scope>NUCLEOTIDE SEQUENCE [LARGE SCALE GENOMIC DNA]</scope>
    <source>
        <strain evidence="2 3">JCM 12215</strain>
    </source>
</reference>
<dbReference type="AlphaFoldDB" id="A0A3M8CI75"/>
<proteinExistence type="predicted"/>
<name>A0A3M8CI75_9BACL</name>
<dbReference type="PANTHER" id="PTHR13887">
    <property type="entry name" value="GLUTATHIONE S-TRANSFERASE KAPPA"/>
    <property type="match status" value="1"/>
</dbReference>
<dbReference type="GO" id="GO:0016491">
    <property type="term" value="F:oxidoreductase activity"/>
    <property type="evidence" value="ECO:0007669"/>
    <property type="project" value="InterPro"/>
</dbReference>
<organism evidence="2 3">
    <name type="scientific">Brevibacillus invocatus</name>
    <dbReference type="NCBI Taxonomy" id="173959"/>
    <lineage>
        <taxon>Bacteria</taxon>
        <taxon>Bacillati</taxon>
        <taxon>Bacillota</taxon>
        <taxon>Bacilli</taxon>
        <taxon>Bacillales</taxon>
        <taxon>Paenibacillaceae</taxon>
        <taxon>Brevibacillus</taxon>
    </lineage>
</organism>
<dbReference type="PANTHER" id="PTHR13887:SF41">
    <property type="entry name" value="THIOREDOXIN SUPERFAMILY PROTEIN"/>
    <property type="match status" value="1"/>
</dbReference>
<evidence type="ECO:0000259" key="1">
    <source>
        <dbReference type="Pfam" id="PF01323"/>
    </source>
</evidence>
<comment type="caution">
    <text evidence="2">The sequence shown here is derived from an EMBL/GenBank/DDBJ whole genome shotgun (WGS) entry which is preliminary data.</text>
</comment>